<dbReference type="Pfam" id="PF11342">
    <property type="entry name" value="DUF3144"/>
    <property type="match status" value="1"/>
</dbReference>
<evidence type="ECO:0000313" key="2">
    <source>
        <dbReference type="Proteomes" id="UP000265509"/>
    </source>
</evidence>
<dbReference type="OrthoDB" id="5741390at2"/>
<sequence length="93" mass="9980">MSKSDAEMHTECLNRFIDLANTMKNEGVGTHVISAAMMSASAVYANFVAVGNTGGLTESGVDKIVEAYRHQMKQVQAAKKAEFERVSQTDPGA</sequence>
<dbReference type="AlphaFoldDB" id="A0A3L7DW00"/>
<name>A0A3L7DW00_9GAMM</name>
<protein>
    <submittedName>
        <fullName evidence="1">DUF3144 domain-containing protein</fullName>
    </submittedName>
</protein>
<evidence type="ECO:0000313" key="1">
    <source>
        <dbReference type="EMBL" id="RLQ20729.1"/>
    </source>
</evidence>
<keyword evidence="2" id="KW-1185">Reference proteome</keyword>
<gene>
    <name evidence="1" type="ORF">DWB85_15845</name>
</gene>
<reference evidence="1 2" key="1">
    <citation type="submission" date="2018-07" db="EMBL/GenBank/DDBJ databases">
        <title>Halioglobus sp. genome submission.</title>
        <authorList>
            <person name="Ye M.-Q."/>
            <person name="Du Z.-J."/>
        </authorList>
    </citation>
    <scope>NUCLEOTIDE SEQUENCE [LARGE SCALE GENOMIC DNA]</scope>
    <source>
        <strain evidence="1 2">U0301</strain>
    </source>
</reference>
<dbReference type="EMBL" id="QRAN01000020">
    <property type="protein sequence ID" value="RLQ20729.1"/>
    <property type="molecule type" value="Genomic_DNA"/>
</dbReference>
<dbReference type="InterPro" id="IPR021490">
    <property type="entry name" value="DUF3144"/>
</dbReference>
<dbReference type="Proteomes" id="UP000265509">
    <property type="component" value="Unassembled WGS sequence"/>
</dbReference>
<dbReference type="Gene3D" id="1.10.287.3020">
    <property type="match status" value="1"/>
</dbReference>
<comment type="caution">
    <text evidence="1">The sequence shown here is derived from an EMBL/GenBank/DDBJ whole genome shotgun (WGS) entry which is preliminary data.</text>
</comment>
<dbReference type="RefSeq" id="WP_117956503.1">
    <property type="nucleotide sequence ID" value="NZ_QRAN01000020.1"/>
</dbReference>
<proteinExistence type="predicted"/>
<accession>A0A3L7DW00</accession>
<organism evidence="1 2">
    <name type="scientific">Seongchinamella sediminis</name>
    <dbReference type="NCBI Taxonomy" id="2283635"/>
    <lineage>
        <taxon>Bacteria</taxon>
        <taxon>Pseudomonadati</taxon>
        <taxon>Pseudomonadota</taxon>
        <taxon>Gammaproteobacteria</taxon>
        <taxon>Cellvibrionales</taxon>
        <taxon>Halieaceae</taxon>
        <taxon>Seongchinamella</taxon>
    </lineage>
</organism>